<proteinExistence type="predicted"/>
<evidence type="ECO:0000313" key="3">
    <source>
        <dbReference type="Proteomes" id="UP000266005"/>
    </source>
</evidence>
<dbReference type="AlphaFoldDB" id="A0A399RV79"/>
<keyword evidence="1" id="KW-0472">Membrane</keyword>
<evidence type="ECO:0000313" key="2">
    <source>
        <dbReference type="EMBL" id="RIJ34204.1"/>
    </source>
</evidence>
<dbReference type="EMBL" id="QWGE01000005">
    <property type="protein sequence ID" value="RIJ34204.1"/>
    <property type="molecule type" value="Genomic_DNA"/>
</dbReference>
<feature type="transmembrane region" description="Helical" evidence="1">
    <location>
        <begin position="34"/>
        <end position="55"/>
    </location>
</feature>
<dbReference type="Proteomes" id="UP000266005">
    <property type="component" value="Unassembled WGS sequence"/>
</dbReference>
<accession>A0A399RV79</accession>
<organism evidence="2 3">
    <name type="scientific">Pontibacter oryzae</name>
    <dbReference type="NCBI Taxonomy" id="2304593"/>
    <lineage>
        <taxon>Bacteria</taxon>
        <taxon>Pseudomonadati</taxon>
        <taxon>Bacteroidota</taxon>
        <taxon>Cytophagia</taxon>
        <taxon>Cytophagales</taxon>
        <taxon>Hymenobacteraceae</taxon>
        <taxon>Pontibacter</taxon>
    </lineage>
</organism>
<evidence type="ECO:0000256" key="1">
    <source>
        <dbReference type="SAM" id="Phobius"/>
    </source>
</evidence>
<keyword evidence="3" id="KW-1185">Reference proteome</keyword>
<protein>
    <recommendedName>
        <fullName evidence="4">MFS transporter</fullName>
    </recommendedName>
</protein>
<evidence type="ECO:0008006" key="4">
    <source>
        <dbReference type="Google" id="ProtNLM"/>
    </source>
</evidence>
<comment type="caution">
    <text evidence="2">The sequence shown here is derived from an EMBL/GenBank/DDBJ whole genome shotgun (WGS) entry which is preliminary data.</text>
</comment>
<dbReference type="OrthoDB" id="9810492at2"/>
<reference evidence="3" key="1">
    <citation type="submission" date="2018-08" db="EMBL/GenBank/DDBJ databases">
        <title>Mucilaginibacter sp. MYSH2.</title>
        <authorList>
            <person name="Seo T."/>
        </authorList>
    </citation>
    <scope>NUCLEOTIDE SEQUENCE [LARGE SCALE GENOMIC DNA]</scope>
    <source>
        <strain evidence="3">KIRAN</strain>
    </source>
</reference>
<dbReference type="RefSeq" id="WP_119433064.1">
    <property type="nucleotide sequence ID" value="NZ_QWGE01000005.1"/>
</dbReference>
<sequence length="59" mass="6472">MHLSQQPQSTGIFRFWRDFGYVAGATATDMFSNLFGLEAVLLSTAVFTIGAGILCEPRM</sequence>
<keyword evidence="1" id="KW-1133">Transmembrane helix</keyword>
<name>A0A399RV79_9BACT</name>
<keyword evidence="1" id="KW-0812">Transmembrane</keyword>
<gene>
    <name evidence="2" type="ORF">D1627_14845</name>
</gene>